<comment type="caution">
    <text evidence="8">The sequence shown here is derived from an EMBL/GenBank/DDBJ whole genome shotgun (WGS) entry which is preliminary data.</text>
</comment>
<organism evidence="8 9">
    <name type="scientific">Leucobacter luti</name>
    <dbReference type="NCBI Taxonomy" id="340320"/>
    <lineage>
        <taxon>Bacteria</taxon>
        <taxon>Bacillati</taxon>
        <taxon>Actinomycetota</taxon>
        <taxon>Actinomycetes</taxon>
        <taxon>Micrococcales</taxon>
        <taxon>Microbacteriaceae</taxon>
        <taxon>Leucobacter</taxon>
    </lineage>
</organism>
<reference evidence="8 9" key="1">
    <citation type="journal article" date="2015" name="Stand. Genomic Sci.">
        <title>Genomic Encyclopedia of Bacterial and Archaeal Type Strains, Phase III: the genomes of soil and plant-associated and newly described type strains.</title>
        <authorList>
            <person name="Whitman W.B."/>
            <person name="Woyke T."/>
            <person name="Klenk H.P."/>
            <person name="Zhou Y."/>
            <person name="Lilburn T.G."/>
            <person name="Beck B.J."/>
            <person name="De Vos P."/>
            <person name="Vandamme P."/>
            <person name="Eisen J.A."/>
            <person name="Garrity G."/>
            <person name="Hugenholtz P."/>
            <person name="Kyrpides N.C."/>
        </authorList>
    </citation>
    <scope>NUCLEOTIDE SEQUENCE [LARGE SCALE GENOMIC DNA]</scope>
    <source>
        <strain evidence="8 9">RF6</strain>
    </source>
</reference>
<evidence type="ECO:0000313" key="9">
    <source>
        <dbReference type="Proteomes" id="UP000291832"/>
    </source>
</evidence>
<keyword evidence="3" id="KW-0408">Iron</keyword>
<keyword evidence="2" id="KW-0479">Metal-binding</keyword>
<sequence length="222" mass="23677">MSADANPTQAPIEQPAHAAPPGEVAFSLFAVFRLSSSHPVVLDGREVPEIVQELEDVAASLAAERVFVRGWYDVSGFRSDADLMVWLHGTEIEDLQWALRQLRRCALLRPLIRAWSAIGADPGPGDDLGTSEPAEWLACASAEISDATPLSGLDADGDVALHVFDAAGLTDAGWLVAAEADDPVALTGLVRAIQSGAPIITDVRTRYTGRFIEPAEIVEVLQ</sequence>
<evidence type="ECO:0000256" key="6">
    <source>
        <dbReference type="ARBA" id="ARBA00049935"/>
    </source>
</evidence>
<evidence type="ECO:0000313" key="8">
    <source>
        <dbReference type="EMBL" id="RZT66574.1"/>
    </source>
</evidence>
<evidence type="ECO:0000256" key="2">
    <source>
        <dbReference type="ARBA" id="ARBA00022723"/>
    </source>
</evidence>
<evidence type="ECO:0000256" key="1">
    <source>
        <dbReference type="ARBA" id="ARBA00022617"/>
    </source>
</evidence>
<dbReference type="EMBL" id="SHKI01000003">
    <property type="protein sequence ID" value="RZT66574.1"/>
    <property type="molecule type" value="Genomic_DNA"/>
</dbReference>
<evidence type="ECO:0000256" key="4">
    <source>
        <dbReference type="ARBA" id="ARBA00023444"/>
    </source>
</evidence>
<dbReference type="OrthoDB" id="9773646at2"/>
<evidence type="ECO:0000256" key="3">
    <source>
        <dbReference type="ARBA" id="ARBA00023004"/>
    </source>
</evidence>
<dbReference type="InterPro" id="IPR011008">
    <property type="entry name" value="Dimeric_a/b-barrel"/>
</dbReference>
<dbReference type="Gene3D" id="3.30.70.1030">
    <property type="entry name" value="Apc35880, domain 1"/>
    <property type="match status" value="1"/>
</dbReference>
<proteinExistence type="predicted"/>
<dbReference type="Proteomes" id="UP000291832">
    <property type="component" value="Unassembled WGS sequence"/>
</dbReference>
<dbReference type="GO" id="GO:0020037">
    <property type="term" value="F:heme binding"/>
    <property type="evidence" value="ECO:0007669"/>
    <property type="project" value="InterPro"/>
</dbReference>
<dbReference type="EC" id="1.3.98.5" evidence="7"/>
<keyword evidence="9" id="KW-1185">Reference proteome</keyword>
<dbReference type="RefSeq" id="WP_130452946.1">
    <property type="nucleotide sequence ID" value="NZ_QYAG01000001.1"/>
</dbReference>
<accession>A0A4Q7TZK9</accession>
<evidence type="ECO:0000256" key="5">
    <source>
        <dbReference type="ARBA" id="ARBA00049896"/>
    </source>
</evidence>
<protein>
    <recommendedName>
        <fullName evidence="7">hydrogen peroxide-dependent heme synthase</fullName>
        <ecNumber evidence="7">1.3.98.5</ecNumber>
    </recommendedName>
</protein>
<name>A0A4Q7TZK9_9MICO</name>
<gene>
    <name evidence="8" type="ORF">EV139_0694</name>
</gene>
<comment type="cofactor">
    <cofactor evidence="6">
        <name>Fe-coproporphyrin III</name>
        <dbReference type="ChEBI" id="CHEBI:68438"/>
    </cofactor>
</comment>
<dbReference type="AlphaFoldDB" id="A0A4Q7TZK9"/>
<keyword evidence="1" id="KW-0349">Heme</keyword>
<evidence type="ECO:0000256" key="7">
    <source>
        <dbReference type="ARBA" id="ARBA00050019"/>
    </source>
</evidence>
<comment type="catalytic activity">
    <reaction evidence="5">
        <text>Fe-coproporphyrin III + 2 H2O2 + 2 H(+) = heme b + 2 CO2 + 4 H2O</text>
        <dbReference type="Rhea" id="RHEA:56516"/>
        <dbReference type="ChEBI" id="CHEBI:15377"/>
        <dbReference type="ChEBI" id="CHEBI:15378"/>
        <dbReference type="ChEBI" id="CHEBI:16240"/>
        <dbReference type="ChEBI" id="CHEBI:16526"/>
        <dbReference type="ChEBI" id="CHEBI:60344"/>
        <dbReference type="ChEBI" id="CHEBI:68438"/>
        <dbReference type="EC" id="1.3.98.5"/>
    </reaction>
    <physiologicalReaction direction="left-to-right" evidence="5">
        <dbReference type="Rhea" id="RHEA:56517"/>
    </physiologicalReaction>
</comment>
<dbReference type="GO" id="GO:0046872">
    <property type="term" value="F:metal ion binding"/>
    <property type="evidence" value="ECO:0007669"/>
    <property type="project" value="UniProtKB-KW"/>
</dbReference>
<dbReference type="GO" id="GO:0016491">
    <property type="term" value="F:oxidoreductase activity"/>
    <property type="evidence" value="ECO:0007669"/>
    <property type="project" value="InterPro"/>
</dbReference>
<dbReference type="InterPro" id="IPR010644">
    <property type="entry name" value="ChdC/CLD"/>
</dbReference>
<dbReference type="SUPFAM" id="SSF54909">
    <property type="entry name" value="Dimeric alpha+beta barrel"/>
    <property type="match status" value="1"/>
</dbReference>
<dbReference type="Pfam" id="PF06778">
    <property type="entry name" value="Chlor_dismutase"/>
    <property type="match status" value="1"/>
</dbReference>
<comment type="pathway">
    <text evidence="4">Porphyrin-containing compound metabolism.</text>
</comment>